<sequence>MWSHLWAQCCLMQLLYPRKEPGRGTRYVRGSPRPPEQTTRNENENESGPETDPGSTCSRRDVGRAVPTLHSMLRSSCTSPVPDAARAPAVEVVHEAGATVGGPSVTRQRAHVTCSVPTQRARECGRVMGVH</sequence>
<dbReference type="Proteomes" id="UP001162060">
    <property type="component" value="Unassembled WGS sequence"/>
</dbReference>
<evidence type="ECO:0000313" key="3">
    <source>
        <dbReference type="Proteomes" id="UP001162060"/>
    </source>
</evidence>
<dbReference type="EMBL" id="CAKLBY020000266">
    <property type="protein sequence ID" value="CAK7941811.1"/>
    <property type="molecule type" value="Genomic_DNA"/>
</dbReference>
<organism evidence="2 3">
    <name type="scientific">Peronospora matthiolae</name>
    <dbReference type="NCBI Taxonomy" id="2874970"/>
    <lineage>
        <taxon>Eukaryota</taxon>
        <taxon>Sar</taxon>
        <taxon>Stramenopiles</taxon>
        <taxon>Oomycota</taxon>
        <taxon>Peronosporomycetes</taxon>
        <taxon>Peronosporales</taxon>
        <taxon>Peronosporaceae</taxon>
        <taxon>Peronospora</taxon>
    </lineage>
</organism>
<evidence type="ECO:0000313" key="2">
    <source>
        <dbReference type="EMBL" id="CAK7941811.1"/>
    </source>
</evidence>
<dbReference type="AlphaFoldDB" id="A0AAV1V4D2"/>
<feature type="region of interest" description="Disordered" evidence="1">
    <location>
        <begin position="21"/>
        <end position="61"/>
    </location>
</feature>
<evidence type="ECO:0008006" key="4">
    <source>
        <dbReference type="Google" id="ProtNLM"/>
    </source>
</evidence>
<reference evidence="2" key="1">
    <citation type="submission" date="2024-01" db="EMBL/GenBank/DDBJ databases">
        <authorList>
            <person name="Webb A."/>
        </authorList>
    </citation>
    <scope>NUCLEOTIDE SEQUENCE</scope>
    <source>
        <strain evidence="2">Pm1</strain>
    </source>
</reference>
<comment type="caution">
    <text evidence="2">The sequence shown here is derived from an EMBL/GenBank/DDBJ whole genome shotgun (WGS) entry which is preliminary data.</text>
</comment>
<accession>A0AAV1V4D2</accession>
<name>A0AAV1V4D2_9STRA</name>
<proteinExistence type="predicted"/>
<protein>
    <recommendedName>
        <fullName evidence="4">Secreted protein</fullName>
    </recommendedName>
</protein>
<evidence type="ECO:0000256" key="1">
    <source>
        <dbReference type="SAM" id="MobiDB-lite"/>
    </source>
</evidence>
<gene>
    <name evidence="2" type="ORF">PM001_LOCUS26961</name>
</gene>